<reference evidence="2" key="1">
    <citation type="journal article" date="2019" name="Int. J. Syst. Evol. Microbiol.">
        <title>The Global Catalogue of Microorganisms (GCM) 10K type strain sequencing project: providing services to taxonomists for standard genome sequencing and annotation.</title>
        <authorList>
            <consortium name="The Broad Institute Genomics Platform"/>
            <consortium name="The Broad Institute Genome Sequencing Center for Infectious Disease"/>
            <person name="Wu L."/>
            <person name="Ma J."/>
        </authorList>
    </citation>
    <scope>NUCLEOTIDE SEQUENCE [LARGE SCALE GENOMIC DNA]</scope>
    <source>
        <strain evidence="2">CCM 7224</strain>
    </source>
</reference>
<organism evidence="1 2">
    <name type="scientific">Streptomyces mauvecolor</name>
    <dbReference type="NCBI Taxonomy" id="58345"/>
    <lineage>
        <taxon>Bacteria</taxon>
        <taxon>Bacillati</taxon>
        <taxon>Actinomycetota</taxon>
        <taxon>Actinomycetes</taxon>
        <taxon>Kitasatosporales</taxon>
        <taxon>Streptomycetaceae</taxon>
        <taxon>Streptomyces</taxon>
    </lineage>
</organism>
<proteinExistence type="predicted"/>
<keyword evidence="2" id="KW-1185">Reference proteome</keyword>
<evidence type="ECO:0000313" key="2">
    <source>
        <dbReference type="Proteomes" id="UP001595834"/>
    </source>
</evidence>
<accession>A0ABV9UUS3</accession>
<evidence type="ECO:0000313" key="1">
    <source>
        <dbReference type="EMBL" id="MFC4960200.1"/>
    </source>
</evidence>
<name>A0ABV9UUS3_9ACTN</name>
<comment type="caution">
    <text evidence="1">The sequence shown here is derived from an EMBL/GenBank/DDBJ whole genome shotgun (WGS) entry which is preliminary data.</text>
</comment>
<dbReference type="EMBL" id="JBHSIZ010000036">
    <property type="protein sequence ID" value="MFC4960200.1"/>
    <property type="molecule type" value="Genomic_DNA"/>
</dbReference>
<protein>
    <submittedName>
        <fullName evidence="1">Uncharacterized protein</fullName>
    </submittedName>
</protein>
<sequence length="45" mass="4872">MSGATVARGHMAIEHVWAAHMARVRRQAFGCVQLSADRRSAAAHV</sequence>
<dbReference type="Proteomes" id="UP001595834">
    <property type="component" value="Unassembled WGS sequence"/>
</dbReference>
<dbReference type="RefSeq" id="WP_381228588.1">
    <property type="nucleotide sequence ID" value="NZ_JBHSIZ010000036.1"/>
</dbReference>
<gene>
    <name evidence="1" type="ORF">ACFPFX_28280</name>
</gene>